<dbReference type="KEGG" id="scn:Solca_0879"/>
<evidence type="ECO:0000313" key="2">
    <source>
        <dbReference type="Proteomes" id="UP000007590"/>
    </source>
</evidence>
<reference evidence="1" key="1">
    <citation type="submission" date="2012-02" db="EMBL/GenBank/DDBJ databases">
        <title>The complete genome of Solitalea canadensis DSM 3403.</title>
        <authorList>
            <consortium name="US DOE Joint Genome Institute (JGI-PGF)"/>
            <person name="Lucas S."/>
            <person name="Copeland A."/>
            <person name="Lapidus A."/>
            <person name="Glavina del Rio T."/>
            <person name="Dalin E."/>
            <person name="Tice H."/>
            <person name="Bruce D."/>
            <person name="Goodwin L."/>
            <person name="Pitluck S."/>
            <person name="Peters L."/>
            <person name="Ovchinnikova G."/>
            <person name="Lu M."/>
            <person name="Kyrpides N."/>
            <person name="Mavromatis K."/>
            <person name="Ivanova N."/>
            <person name="Brettin T."/>
            <person name="Detter J.C."/>
            <person name="Han C."/>
            <person name="Larimer F."/>
            <person name="Land M."/>
            <person name="Hauser L."/>
            <person name="Markowitz V."/>
            <person name="Cheng J.-F."/>
            <person name="Hugenholtz P."/>
            <person name="Woyke T."/>
            <person name="Wu D."/>
            <person name="Spring S."/>
            <person name="Schroeder M."/>
            <person name="Kopitz M."/>
            <person name="Brambilla E."/>
            <person name="Klenk H.-P."/>
            <person name="Eisen J.A."/>
        </authorList>
    </citation>
    <scope>NUCLEOTIDE SEQUENCE</scope>
    <source>
        <strain evidence="1">DSM 3403</strain>
    </source>
</reference>
<name>H8KPU6_SOLCM</name>
<dbReference type="EMBL" id="CP003349">
    <property type="protein sequence ID" value="AFD05994.1"/>
    <property type="molecule type" value="Genomic_DNA"/>
</dbReference>
<dbReference type="RefSeq" id="WP_014679222.1">
    <property type="nucleotide sequence ID" value="NC_017770.1"/>
</dbReference>
<sequence length="77" mass="8450">MQGYKSGTLSKKSLDKLKQKVVGHYKQVAVKAECTPEYVSMVLSGVRKSEAVINAALAVSLELKESNDKLNQLIKNL</sequence>
<gene>
    <name evidence="1" type="ordered locus">Solca_0879</name>
</gene>
<evidence type="ECO:0000313" key="1">
    <source>
        <dbReference type="EMBL" id="AFD05994.1"/>
    </source>
</evidence>
<dbReference type="AlphaFoldDB" id="H8KPU6"/>
<protein>
    <submittedName>
        <fullName evidence="1">Uncharacterized protein</fullName>
    </submittedName>
</protein>
<dbReference type="HOGENOM" id="CLU_2636152_0_0_10"/>
<dbReference type="Proteomes" id="UP000007590">
    <property type="component" value="Chromosome"/>
</dbReference>
<accession>H8KPU6</accession>
<dbReference type="STRING" id="929556.Solca_0879"/>
<keyword evidence="2" id="KW-1185">Reference proteome</keyword>
<proteinExistence type="predicted"/>
<organism evidence="1 2">
    <name type="scientific">Solitalea canadensis (strain ATCC 29591 / DSM 3403 / JCM 21819 / LMG 8368 / NBRC 15130 / NCIMB 12057 / USAM 9D)</name>
    <name type="common">Flexibacter canadensis</name>
    <dbReference type="NCBI Taxonomy" id="929556"/>
    <lineage>
        <taxon>Bacteria</taxon>
        <taxon>Pseudomonadati</taxon>
        <taxon>Bacteroidota</taxon>
        <taxon>Sphingobacteriia</taxon>
        <taxon>Sphingobacteriales</taxon>
        <taxon>Sphingobacteriaceae</taxon>
        <taxon>Solitalea</taxon>
    </lineage>
</organism>